<dbReference type="AlphaFoldDB" id="A0A383B7H5"/>
<evidence type="ECO:0000256" key="1">
    <source>
        <dbReference type="SAM" id="MobiDB-lite"/>
    </source>
</evidence>
<accession>A0A383B7H5</accession>
<dbReference type="EMBL" id="UINC01198033">
    <property type="protein sequence ID" value="SVE15811.1"/>
    <property type="molecule type" value="Genomic_DNA"/>
</dbReference>
<proteinExistence type="predicted"/>
<reference evidence="2" key="1">
    <citation type="submission" date="2018-05" db="EMBL/GenBank/DDBJ databases">
        <authorList>
            <person name="Lanie J.A."/>
            <person name="Ng W.-L."/>
            <person name="Kazmierczak K.M."/>
            <person name="Andrzejewski T.M."/>
            <person name="Davidsen T.M."/>
            <person name="Wayne K.J."/>
            <person name="Tettelin H."/>
            <person name="Glass J.I."/>
            <person name="Rusch D."/>
            <person name="Podicherti R."/>
            <person name="Tsui H.-C.T."/>
            <person name="Winkler M.E."/>
        </authorList>
    </citation>
    <scope>NUCLEOTIDE SEQUENCE</scope>
</reference>
<feature type="non-terminal residue" evidence="2">
    <location>
        <position position="1"/>
    </location>
</feature>
<gene>
    <name evidence="2" type="ORF">METZ01_LOCUS468665</name>
</gene>
<organism evidence="2">
    <name type="scientific">marine metagenome</name>
    <dbReference type="NCBI Taxonomy" id="408172"/>
    <lineage>
        <taxon>unclassified sequences</taxon>
        <taxon>metagenomes</taxon>
        <taxon>ecological metagenomes</taxon>
    </lineage>
</organism>
<evidence type="ECO:0000313" key="2">
    <source>
        <dbReference type="EMBL" id="SVE15811.1"/>
    </source>
</evidence>
<protein>
    <submittedName>
        <fullName evidence="2">Uncharacterized protein</fullName>
    </submittedName>
</protein>
<feature type="region of interest" description="Disordered" evidence="1">
    <location>
        <begin position="1"/>
        <end position="27"/>
    </location>
</feature>
<name>A0A383B7H5_9ZZZZ</name>
<sequence>SWTASRLRPASGGQGPSSPPNEDLEQV</sequence>
<feature type="non-terminal residue" evidence="2">
    <location>
        <position position="27"/>
    </location>
</feature>